<name>A0A0M0BNL9_9ARCH</name>
<evidence type="ECO:0000313" key="2">
    <source>
        <dbReference type="EMBL" id="KON29921.1"/>
    </source>
</evidence>
<dbReference type="PANTHER" id="PTHR48207">
    <property type="entry name" value="SUCCINATE--HYDROXYMETHYLGLUTARATE COA-TRANSFERASE"/>
    <property type="match status" value="1"/>
</dbReference>
<dbReference type="Gene3D" id="3.40.50.10540">
    <property type="entry name" value="Crotonobetainyl-coa:carnitine coa-transferase, domain 1"/>
    <property type="match status" value="1"/>
</dbReference>
<reference evidence="2 3" key="1">
    <citation type="submission" date="2015-06" db="EMBL/GenBank/DDBJ databases">
        <title>New insights into the roles of widespread benthic archaea in carbon and nitrogen cycling.</title>
        <authorList>
            <person name="Lazar C.S."/>
            <person name="Baker B.J."/>
            <person name="Seitz K.W."/>
            <person name="Hyde A.S."/>
            <person name="Dick G.J."/>
            <person name="Hinrichs K.-U."/>
            <person name="Teske A.P."/>
        </authorList>
    </citation>
    <scope>NUCLEOTIDE SEQUENCE [LARGE SCALE GENOMIC DNA]</scope>
    <source>
        <strain evidence="2">DG-45</strain>
    </source>
</reference>
<dbReference type="PANTHER" id="PTHR48207:SF3">
    <property type="entry name" value="SUCCINATE--HYDROXYMETHYLGLUTARATE COA-TRANSFERASE"/>
    <property type="match status" value="1"/>
</dbReference>
<evidence type="ECO:0000256" key="1">
    <source>
        <dbReference type="ARBA" id="ARBA00022679"/>
    </source>
</evidence>
<dbReference type="SUPFAM" id="SSF89796">
    <property type="entry name" value="CoA-transferase family III (CaiB/BaiF)"/>
    <property type="match status" value="1"/>
</dbReference>
<comment type="caution">
    <text evidence="2">The sequence shown here is derived from an EMBL/GenBank/DDBJ whole genome shotgun (WGS) entry which is preliminary data.</text>
</comment>
<sequence>MSELLKGIRILDLSHVYFGPYATMILGSMGAEVVKVEPPWGEMSRFYPPLVNRESSPFMFLNRNKKGMTINLKSERGKKIFFQLLEISDVVVENFKRGTLDRLGLGYEEMRKVKPDIIYAALSGFGLDGPYRDRPSFAPVASAMSGWMRITGDIIDPEGPPIRPAEWHGDLDPALWAVIGILSALHHRELTGEGQIVDVSQLDCMFMHTGVPISNYFVSGKLPWQIWRERPTSGILFGNFKASDGYVYIAAEGGQVDRLRQAVGQHLESHEELEQWVSDKTVDFVVEKLLGADIPVAPIYQIDEAVEDPQIKARGMVIEFEHPRAGKLKQPNFPLKFSKTLVHVKPAPVLGQHNDEILRDLLGYSDEEIAELRQEEVIT</sequence>
<proteinExistence type="predicted"/>
<evidence type="ECO:0000313" key="3">
    <source>
        <dbReference type="Proteomes" id="UP000037210"/>
    </source>
</evidence>
<gene>
    <name evidence="2" type="ORF">AC482_05215</name>
</gene>
<dbReference type="InterPro" id="IPR044855">
    <property type="entry name" value="CoA-Trfase_III_dom3_sf"/>
</dbReference>
<dbReference type="InterPro" id="IPR050483">
    <property type="entry name" value="CoA-transferase_III_domain"/>
</dbReference>
<accession>A0A0M0BNL9</accession>
<dbReference type="AlphaFoldDB" id="A0A0M0BNL9"/>
<dbReference type="Proteomes" id="UP000037210">
    <property type="component" value="Unassembled WGS sequence"/>
</dbReference>
<evidence type="ECO:0008006" key="4">
    <source>
        <dbReference type="Google" id="ProtNLM"/>
    </source>
</evidence>
<dbReference type="PATRIC" id="fig|1685127.3.peg.1381"/>
<dbReference type="Gene3D" id="3.30.1540.10">
    <property type="entry name" value="formyl-coa transferase, domain 3"/>
    <property type="match status" value="1"/>
</dbReference>
<protein>
    <recommendedName>
        <fullName evidence="4">CoA transferase</fullName>
    </recommendedName>
</protein>
<dbReference type="InterPro" id="IPR023606">
    <property type="entry name" value="CoA-Trfase_III_dom_1_sf"/>
</dbReference>
<organism evidence="2 3">
    <name type="scientific">miscellaneous Crenarchaeota group-15 archaeon DG-45</name>
    <dbReference type="NCBI Taxonomy" id="1685127"/>
    <lineage>
        <taxon>Archaea</taxon>
        <taxon>Candidatus Bathyarchaeota</taxon>
        <taxon>MCG-15</taxon>
    </lineage>
</organism>
<keyword evidence="1" id="KW-0808">Transferase</keyword>
<dbReference type="InterPro" id="IPR003673">
    <property type="entry name" value="CoA-Trfase_fam_III"/>
</dbReference>
<dbReference type="EMBL" id="LFWZ01000047">
    <property type="protein sequence ID" value="KON29921.1"/>
    <property type="molecule type" value="Genomic_DNA"/>
</dbReference>
<dbReference type="Pfam" id="PF02515">
    <property type="entry name" value="CoA_transf_3"/>
    <property type="match status" value="1"/>
</dbReference>
<dbReference type="GO" id="GO:0008410">
    <property type="term" value="F:CoA-transferase activity"/>
    <property type="evidence" value="ECO:0007669"/>
    <property type="project" value="TreeGrafter"/>
</dbReference>